<gene>
    <name evidence="1" type="ORF">H7F21_04050</name>
</gene>
<comment type="caution">
    <text evidence="1">The sequence shown here is derived from an EMBL/GenBank/DDBJ whole genome shotgun (WGS) entry which is preliminary data.</text>
</comment>
<reference evidence="1" key="1">
    <citation type="submission" date="2020-08" db="EMBL/GenBank/DDBJ databases">
        <title>Winogradskyella ouciana sp. nov., isolated from the hadal seawater of the Mariana Trench.</title>
        <authorList>
            <person name="He X."/>
        </authorList>
    </citation>
    <scope>NUCLEOTIDE SEQUENCE [LARGE SCALE GENOMIC DNA]</scope>
    <source>
        <strain evidence="1">KCTC 52348</strain>
    </source>
</reference>
<dbReference type="AlphaFoldDB" id="A0A842IR86"/>
<organism evidence="1 2">
    <name type="scientific">Winogradskyella flava</name>
    <dbReference type="NCBI Taxonomy" id="1884876"/>
    <lineage>
        <taxon>Bacteria</taxon>
        <taxon>Pseudomonadati</taxon>
        <taxon>Bacteroidota</taxon>
        <taxon>Flavobacteriia</taxon>
        <taxon>Flavobacteriales</taxon>
        <taxon>Flavobacteriaceae</taxon>
        <taxon>Winogradskyella</taxon>
    </lineage>
</organism>
<evidence type="ECO:0000313" key="2">
    <source>
        <dbReference type="Proteomes" id="UP000533900"/>
    </source>
</evidence>
<dbReference type="EMBL" id="JACLCP010000001">
    <property type="protein sequence ID" value="MBC2844254.1"/>
    <property type="molecule type" value="Genomic_DNA"/>
</dbReference>
<dbReference type="Proteomes" id="UP000533900">
    <property type="component" value="Unassembled WGS sequence"/>
</dbReference>
<accession>A0A842IR86</accession>
<dbReference type="RefSeq" id="WP_185787937.1">
    <property type="nucleotide sequence ID" value="NZ_JACLCP010000001.1"/>
</dbReference>
<dbReference type="Pfam" id="PF06906">
    <property type="entry name" value="DUF1272"/>
    <property type="match status" value="1"/>
</dbReference>
<name>A0A842IR86_9FLAO</name>
<proteinExistence type="predicted"/>
<keyword evidence="2" id="KW-1185">Reference proteome</keyword>
<dbReference type="InterPro" id="IPR010696">
    <property type="entry name" value="DUF1272"/>
</dbReference>
<protein>
    <submittedName>
        <fullName evidence="1">DUF1272 domain-containing protein</fullName>
    </submittedName>
</protein>
<evidence type="ECO:0000313" key="1">
    <source>
        <dbReference type="EMBL" id="MBC2844254.1"/>
    </source>
</evidence>
<sequence length="87" mass="9954">MLEIRPTCENCNTSLPYDSKEAMICTFECTYCKDCVALLKEVCPNCGGDFVKRPIRPSHLLEKYPVSTKVVHKPVDFEAHFKKLQSK</sequence>